<dbReference type="EMBL" id="CAFAAV010000120">
    <property type="protein sequence ID" value="CAB4824392.1"/>
    <property type="molecule type" value="Genomic_DNA"/>
</dbReference>
<dbReference type="EMBL" id="CAFBMT010000002">
    <property type="protein sequence ID" value="CAB4916497.1"/>
    <property type="molecule type" value="Genomic_DNA"/>
</dbReference>
<dbReference type="EMBL" id="CAEZYF010000004">
    <property type="protein sequence ID" value="CAB4716191.1"/>
    <property type="molecule type" value="Genomic_DNA"/>
</dbReference>
<accession>A0A6J7MBQ7</accession>
<organism evidence="6">
    <name type="scientific">freshwater metagenome</name>
    <dbReference type="NCBI Taxonomy" id="449393"/>
    <lineage>
        <taxon>unclassified sequences</taxon>
        <taxon>metagenomes</taxon>
        <taxon>ecological metagenomes</taxon>
    </lineage>
</organism>
<dbReference type="AlphaFoldDB" id="A0A6J7MBQ7"/>
<dbReference type="EMBL" id="CAESGF010000001">
    <property type="protein sequence ID" value="CAB4362229.1"/>
    <property type="molecule type" value="Genomic_DNA"/>
</dbReference>
<evidence type="ECO:0000313" key="3">
    <source>
        <dbReference type="EMBL" id="CAB4824392.1"/>
    </source>
</evidence>
<proteinExistence type="predicted"/>
<evidence type="ECO:0000313" key="1">
    <source>
        <dbReference type="EMBL" id="CAB4362229.1"/>
    </source>
</evidence>
<evidence type="ECO:0000313" key="5">
    <source>
        <dbReference type="EMBL" id="CAB4916497.1"/>
    </source>
</evidence>
<dbReference type="EMBL" id="CAFBOL010000007">
    <property type="protein sequence ID" value="CAB4975939.1"/>
    <property type="molecule type" value="Genomic_DNA"/>
</dbReference>
<reference evidence="6" key="1">
    <citation type="submission" date="2020-05" db="EMBL/GenBank/DDBJ databases">
        <authorList>
            <person name="Chiriac C."/>
            <person name="Salcher M."/>
            <person name="Ghai R."/>
            <person name="Kavagutti S V."/>
        </authorList>
    </citation>
    <scope>NUCLEOTIDE SEQUENCE</scope>
</reference>
<evidence type="ECO:0000313" key="2">
    <source>
        <dbReference type="EMBL" id="CAB4716191.1"/>
    </source>
</evidence>
<protein>
    <submittedName>
        <fullName evidence="6">Unannotated protein</fullName>
    </submittedName>
</protein>
<evidence type="ECO:0000313" key="4">
    <source>
        <dbReference type="EMBL" id="CAB4852757.1"/>
    </source>
</evidence>
<sequence length="207" mass="22456">MKPRAAALALSASLFPGTVGAVSQSERPASPIPQSWELCTSTYHAPVSDPGSWAAYTNAYGVIGERYGGLGTGTSCWLDDNVATTSEGADCSGFVSTAWYMGTSWQSSGAFEFWSPLVYQHPVTRLSSKSMWDVDSNGTWKSVSFGNRNFMDAAVLYNTSTQHIELIIVPSSDGTADVVLHQRSPAGVQETKNVVSQPWKFRNRTNW</sequence>
<dbReference type="EMBL" id="CAFBIY010000151">
    <property type="protein sequence ID" value="CAB4852757.1"/>
    <property type="molecule type" value="Genomic_DNA"/>
</dbReference>
<name>A0A6J7MBQ7_9ZZZZ</name>
<gene>
    <name evidence="2" type="ORF">UFOPK2656_00991</name>
    <name evidence="3" type="ORF">UFOPK3099_01580</name>
    <name evidence="4" type="ORF">UFOPK3267_02275</name>
    <name evidence="5" type="ORF">UFOPK3651_00574</name>
    <name evidence="6" type="ORF">UFOPK3931_00492</name>
    <name evidence="1" type="ORF">UFOPK4189_00001</name>
</gene>
<evidence type="ECO:0000313" key="6">
    <source>
        <dbReference type="EMBL" id="CAB4975939.1"/>
    </source>
</evidence>